<dbReference type="EMBL" id="QKTX01000003">
    <property type="protein sequence ID" value="PZV85389.1"/>
    <property type="molecule type" value="Genomic_DNA"/>
</dbReference>
<name>A0A326RU78_9BACT</name>
<keyword evidence="2" id="KW-1185">Reference proteome</keyword>
<proteinExistence type="predicted"/>
<dbReference type="Proteomes" id="UP000248917">
    <property type="component" value="Unassembled WGS sequence"/>
</dbReference>
<evidence type="ECO:0000313" key="1">
    <source>
        <dbReference type="EMBL" id="PZV85389.1"/>
    </source>
</evidence>
<gene>
    <name evidence="1" type="ORF">CLV31_103181</name>
</gene>
<protein>
    <submittedName>
        <fullName evidence="1">Uncharacterized protein</fullName>
    </submittedName>
</protein>
<organism evidence="1 2">
    <name type="scientific">Algoriphagus aquaeductus</name>
    <dbReference type="NCBI Taxonomy" id="475299"/>
    <lineage>
        <taxon>Bacteria</taxon>
        <taxon>Pseudomonadati</taxon>
        <taxon>Bacteroidota</taxon>
        <taxon>Cytophagia</taxon>
        <taxon>Cytophagales</taxon>
        <taxon>Cyclobacteriaceae</taxon>
        <taxon>Algoriphagus</taxon>
    </lineage>
</organism>
<dbReference type="AlphaFoldDB" id="A0A326RU78"/>
<reference evidence="1 2" key="1">
    <citation type="submission" date="2018-06" db="EMBL/GenBank/DDBJ databases">
        <title>Genomic Encyclopedia of Archaeal and Bacterial Type Strains, Phase II (KMG-II): from individual species to whole genera.</title>
        <authorList>
            <person name="Goeker M."/>
        </authorList>
    </citation>
    <scope>NUCLEOTIDE SEQUENCE [LARGE SCALE GENOMIC DNA]</scope>
    <source>
        <strain evidence="1 2">T4</strain>
    </source>
</reference>
<evidence type="ECO:0000313" key="2">
    <source>
        <dbReference type="Proteomes" id="UP000248917"/>
    </source>
</evidence>
<sequence>MIIPNYTPSQILLDNGAEASNLLTFVGKVLSTVNKGPILRLAQYN</sequence>
<comment type="caution">
    <text evidence="1">The sequence shown here is derived from an EMBL/GenBank/DDBJ whole genome shotgun (WGS) entry which is preliminary data.</text>
</comment>
<accession>A0A326RU78</accession>